<accession>N2BLC6</accession>
<proteinExistence type="predicted"/>
<keyword evidence="3" id="KW-1185">Reference proteome</keyword>
<name>N2BLC6_9FIRM</name>
<dbReference type="HOGENOM" id="CLU_677472_0_0_9"/>
<dbReference type="Proteomes" id="UP000012589">
    <property type="component" value="Unassembled WGS sequence"/>
</dbReference>
<comment type="caution">
    <text evidence="2">The sequence shown here is derived from an EMBL/GenBank/DDBJ whole genome shotgun (WGS) entry which is preliminary data.</text>
</comment>
<gene>
    <name evidence="2" type="ORF">C823_00345</name>
</gene>
<protein>
    <submittedName>
        <fullName evidence="2">Uncharacterized protein</fullName>
    </submittedName>
</protein>
<dbReference type="PATRIC" id="fig|1235802.3.peg.366"/>
<sequence>MAILDFNKIWEVYRIPVKGPHRRECKAIRLCWYAYLEELGKPRRFPWERLSERQQDDFIYCRIQETMMRNYVPEHITDTNTVESIKSRINNHIAKLMLVADERIQKRNDIVNNLFRDHRTTSHSELQKKDAYDELCKDIQAFNANVPLPTYEEFEISLLPDDVAEQEEADYETRVRDWEIANRRAWNFAKQIEKQRVKAEARAKAEAEARAKAEAEARAKAEAEARAKAEAEVRAKAEAEARAKAEAAKTEDERKAEAEARAADRARAEAAIKAEDERKAKPRPIRAYDYVMSFENTMLNPLLNIADATKIYVRIILKVLEEKLELKVDYNLIDECLLCQAEFSEYLRQKDIDLNDYEEFQIEYNENMGMSMEEHKELKRRYAEYLSCVEKLKNLDSFYKYKKNKD</sequence>
<feature type="region of interest" description="Disordered" evidence="1">
    <location>
        <begin position="242"/>
        <end position="262"/>
    </location>
</feature>
<organism evidence="2 3">
    <name type="scientific">Eubacterium plexicaudatum ASF492</name>
    <dbReference type="NCBI Taxonomy" id="1235802"/>
    <lineage>
        <taxon>Bacteria</taxon>
        <taxon>Bacillati</taxon>
        <taxon>Bacillota</taxon>
        <taxon>Clostridia</taxon>
        <taxon>Eubacteriales</taxon>
        <taxon>Eubacteriaceae</taxon>
        <taxon>Eubacterium</taxon>
    </lineage>
</organism>
<dbReference type="EMBL" id="AQFT01000010">
    <property type="protein sequence ID" value="EMZ37619.1"/>
    <property type="molecule type" value="Genomic_DNA"/>
</dbReference>
<evidence type="ECO:0000313" key="2">
    <source>
        <dbReference type="EMBL" id="EMZ37619.1"/>
    </source>
</evidence>
<dbReference type="STRING" id="1235802.C823_00345"/>
<dbReference type="AlphaFoldDB" id="N2BLC6"/>
<evidence type="ECO:0000256" key="1">
    <source>
        <dbReference type="SAM" id="MobiDB-lite"/>
    </source>
</evidence>
<evidence type="ECO:0000313" key="3">
    <source>
        <dbReference type="Proteomes" id="UP000012589"/>
    </source>
</evidence>
<dbReference type="eggNOG" id="ENOG502ZPPP">
    <property type="taxonomic scope" value="Bacteria"/>
</dbReference>
<reference evidence="2 3" key="1">
    <citation type="journal article" date="2014" name="Genome Announc.">
        <title>Draft genome sequences of the altered schaedler flora, a defined bacterial community from gnotobiotic mice.</title>
        <authorList>
            <person name="Wannemuehler M.J."/>
            <person name="Overstreet A.M."/>
            <person name="Ward D.V."/>
            <person name="Phillips G.J."/>
        </authorList>
    </citation>
    <scope>NUCLEOTIDE SEQUENCE [LARGE SCALE GENOMIC DNA]</scope>
    <source>
        <strain evidence="2 3">ASF492</strain>
    </source>
</reference>